<dbReference type="AlphaFoldDB" id="A0A5N5TDV4"/>
<gene>
    <name evidence="1" type="ORF">Anas_12717</name>
</gene>
<protein>
    <submittedName>
        <fullName evidence="1">Uncharacterized protein</fullName>
    </submittedName>
</protein>
<dbReference type="Proteomes" id="UP000326759">
    <property type="component" value="Unassembled WGS sequence"/>
</dbReference>
<name>A0A5N5TDV4_9CRUS</name>
<dbReference type="EMBL" id="SEYY01003216">
    <property type="protein sequence ID" value="KAB7504407.1"/>
    <property type="molecule type" value="Genomic_DNA"/>
</dbReference>
<evidence type="ECO:0000313" key="2">
    <source>
        <dbReference type="Proteomes" id="UP000326759"/>
    </source>
</evidence>
<feature type="non-terminal residue" evidence="1">
    <location>
        <position position="41"/>
    </location>
</feature>
<keyword evidence="2" id="KW-1185">Reference proteome</keyword>
<accession>A0A5N5TDV4</accession>
<reference evidence="1 2" key="1">
    <citation type="journal article" date="2019" name="PLoS Biol.">
        <title>Sex chromosomes control vertical transmission of feminizing Wolbachia symbionts in an isopod.</title>
        <authorList>
            <person name="Becking T."/>
            <person name="Chebbi M.A."/>
            <person name="Giraud I."/>
            <person name="Moumen B."/>
            <person name="Laverre T."/>
            <person name="Caubet Y."/>
            <person name="Peccoud J."/>
            <person name="Gilbert C."/>
            <person name="Cordaux R."/>
        </authorList>
    </citation>
    <scope>NUCLEOTIDE SEQUENCE [LARGE SCALE GENOMIC DNA]</scope>
    <source>
        <strain evidence="1">ANa2</strain>
        <tissue evidence="1">Whole body excluding digestive tract and cuticle</tissue>
    </source>
</reference>
<proteinExistence type="predicted"/>
<evidence type="ECO:0000313" key="1">
    <source>
        <dbReference type="EMBL" id="KAB7504407.1"/>
    </source>
</evidence>
<comment type="caution">
    <text evidence="1">The sequence shown here is derived from an EMBL/GenBank/DDBJ whole genome shotgun (WGS) entry which is preliminary data.</text>
</comment>
<sequence>MTQLNLFHWSMARFPTKKTFSNSNIPRNNIHFKLGSSFSNS</sequence>
<organism evidence="1 2">
    <name type="scientific">Armadillidium nasatum</name>
    <dbReference type="NCBI Taxonomy" id="96803"/>
    <lineage>
        <taxon>Eukaryota</taxon>
        <taxon>Metazoa</taxon>
        <taxon>Ecdysozoa</taxon>
        <taxon>Arthropoda</taxon>
        <taxon>Crustacea</taxon>
        <taxon>Multicrustacea</taxon>
        <taxon>Malacostraca</taxon>
        <taxon>Eumalacostraca</taxon>
        <taxon>Peracarida</taxon>
        <taxon>Isopoda</taxon>
        <taxon>Oniscidea</taxon>
        <taxon>Crinocheta</taxon>
        <taxon>Armadillidiidae</taxon>
        <taxon>Armadillidium</taxon>
    </lineage>
</organism>